<dbReference type="OrthoDB" id="152713at2"/>
<dbReference type="SMART" id="SM00331">
    <property type="entry name" value="PP2C_SIG"/>
    <property type="match status" value="1"/>
</dbReference>
<organism evidence="4 5">
    <name type="scientific">Thermosporothrix hazakensis</name>
    <dbReference type="NCBI Taxonomy" id="644383"/>
    <lineage>
        <taxon>Bacteria</taxon>
        <taxon>Bacillati</taxon>
        <taxon>Chloroflexota</taxon>
        <taxon>Ktedonobacteria</taxon>
        <taxon>Ktedonobacterales</taxon>
        <taxon>Thermosporotrichaceae</taxon>
        <taxon>Thermosporothrix</taxon>
    </lineage>
</organism>
<dbReference type="GO" id="GO:0004722">
    <property type="term" value="F:protein serine/threonine phosphatase activity"/>
    <property type="evidence" value="ECO:0007669"/>
    <property type="project" value="InterPro"/>
</dbReference>
<proteinExistence type="predicted"/>
<evidence type="ECO:0000313" key="5">
    <source>
        <dbReference type="Proteomes" id="UP000248806"/>
    </source>
</evidence>
<gene>
    <name evidence="4" type="ORF">EI42_02875</name>
</gene>
<feature type="transmembrane region" description="Helical" evidence="2">
    <location>
        <begin position="66"/>
        <end position="93"/>
    </location>
</feature>
<name>A0A326U8F1_THEHA</name>
<dbReference type="AlphaFoldDB" id="A0A326U8F1"/>
<comment type="caution">
    <text evidence="4">The sequence shown here is derived from an EMBL/GenBank/DDBJ whole genome shotgun (WGS) entry which is preliminary data.</text>
</comment>
<dbReference type="RefSeq" id="WP_111323077.1">
    <property type="nucleotide sequence ID" value="NZ_BIFX01000001.1"/>
</dbReference>
<dbReference type="PROSITE" id="PS51746">
    <property type="entry name" value="PPM_2"/>
    <property type="match status" value="1"/>
</dbReference>
<reference evidence="4 5" key="1">
    <citation type="submission" date="2018-06" db="EMBL/GenBank/DDBJ databases">
        <title>Genomic Encyclopedia of Archaeal and Bacterial Type Strains, Phase II (KMG-II): from individual species to whole genera.</title>
        <authorList>
            <person name="Goeker M."/>
        </authorList>
    </citation>
    <scope>NUCLEOTIDE SEQUENCE [LARGE SCALE GENOMIC DNA]</scope>
    <source>
        <strain evidence="4 5">ATCC BAA-1881</strain>
    </source>
</reference>
<keyword evidence="2" id="KW-0472">Membrane</keyword>
<accession>A0A326U8F1</accession>
<dbReference type="InterPro" id="IPR015655">
    <property type="entry name" value="PP2C"/>
</dbReference>
<feature type="compositionally biased region" description="Basic and acidic residues" evidence="1">
    <location>
        <begin position="103"/>
        <end position="118"/>
    </location>
</feature>
<dbReference type="SUPFAM" id="SSF81606">
    <property type="entry name" value="PP2C-like"/>
    <property type="match status" value="1"/>
</dbReference>
<feature type="domain" description="PPM-type phosphatase" evidence="3">
    <location>
        <begin position="208"/>
        <end position="469"/>
    </location>
</feature>
<feature type="transmembrane region" description="Helical" evidence="2">
    <location>
        <begin position="14"/>
        <end position="33"/>
    </location>
</feature>
<evidence type="ECO:0000256" key="1">
    <source>
        <dbReference type="SAM" id="MobiDB-lite"/>
    </source>
</evidence>
<dbReference type="Pfam" id="PF13672">
    <property type="entry name" value="PP2C_2"/>
    <property type="match status" value="1"/>
</dbReference>
<dbReference type="InterPro" id="IPR001932">
    <property type="entry name" value="PPM-type_phosphatase-like_dom"/>
</dbReference>
<dbReference type="Proteomes" id="UP000248806">
    <property type="component" value="Unassembled WGS sequence"/>
</dbReference>
<dbReference type="CDD" id="cd00143">
    <property type="entry name" value="PP2Cc"/>
    <property type="match status" value="1"/>
</dbReference>
<keyword evidence="5" id="KW-1185">Reference proteome</keyword>
<dbReference type="SMART" id="SM00332">
    <property type="entry name" value="PP2Cc"/>
    <property type="match status" value="1"/>
</dbReference>
<dbReference type="InterPro" id="IPR036457">
    <property type="entry name" value="PPM-type-like_dom_sf"/>
</dbReference>
<evidence type="ECO:0000313" key="4">
    <source>
        <dbReference type="EMBL" id="PZW29579.1"/>
    </source>
</evidence>
<keyword evidence="2" id="KW-0812">Transmembrane</keyword>
<protein>
    <submittedName>
        <fullName evidence="4">Serine/threonine protein phosphatase PrpC</fullName>
    </submittedName>
</protein>
<feature type="region of interest" description="Disordered" evidence="1">
    <location>
        <begin position="103"/>
        <end position="157"/>
    </location>
</feature>
<evidence type="ECO:0000259" key="3">
    <source>
        <dbReference type="PROSITE" id="PS51746"/>
    </source>
</evidence>
<dbReference type="Gene3D" id="3.60.40.10">
    <property type="entry name" value="PPM-type phosphatase domain"/>
    <property type="match status" value="1"/>
</dbReference>
<keyword evidence="2" id="KW-1133">Transmembrane helix</keyword>
<sequence length="470" mass="52998">MLEALKRLYTRSSVIRFLSWLLVVAVVSFLWYLSGLPPRSWFLLVQYSSAFSQHWQEQQLLAVSQFLLFLGASLIWLCVWGALLWCLWKLLVFHWQFSRQQRKQEKPPEEKPPKKEVPPRASFVPVPPRASTQLDDAEAEEKRPMQTHHTSLRRHQVQPIESNEADVPVKGRSSAVVTQRPESAVAIYEIPTKPARPVSLQAGTRPTFLRIASVRPLEVGVGWNTGITRMRSPNEDSLIALQSTCTYQDQLIPFALFVVADGMGGHENGREASRIAIQSMMHTVLQSVVMGKELSDNFLTEVLIDGVEWANNAILECALQWGCSMGTTLTAALIVGMKAYLVNVGDSRAYLFREGFGLRQITQDHSIVASLVALGEITPDEMYTHPERNKIYRSLGCEEHVDVDWFMLDLQEQDVLLLCSDGLWEMVRDNDIARILYRYDDPVAASDLLLRSALKGGGKDNISLIVARVP</sequence>
<dbReference type="PANTHER" id="PTHR47992">
    <property type="entry name" value="PROTEIN PHOSPHATASE"/>
    <property type="match status" value="1"/>
</dbReference>
<evidence type="ECO:0000256" key="2">
    <source>
        <dbReference type="SAM" id="Phobius"/>
    </source>
</evidence>
<dbReference type="EMBL" id="QKUF01000008">
    <property type="protein sequence ID" value="PZW29579.1"/>
    <property type="molecule type" value="Genomic_DNA"/>
</dbReference>